<dbReference type="EMBL" id="BK014877">
    <property type="protein sequence ID" value="DAD79986.1"/>
    <property type="molecule type" value="Genomic_DNA"/>
</dbReference>
<dbReference type="Gene3D" id="1.10.246.30">
    <property type="match status" value="1"/>
</dbReference>
<organism evidence="2">
    <name type="scientific">Podoviridae sp. cty0j11</name>
    <dbReference type="NCBI Taxonomy" id="2826592"/>
    <lineage>
        <taxon>Viruses</taxon>
        <taxon>Duplodnaviria</taxon>
        <taxon>Heunggongvirae</taxon>
        <taxon>Uroviricota</taxon>
        <taxon>Caudoviricetes</taxon>
    </lineage>
</organism>
<dbReference type="InterPro" id="IPR008016">
    <property type="entry name" value="Gp10"/>
</dbReference>
<dbReference type="SUPFAM" id="SSF56826">
    <property type="entry name" value="Upper collar protein gp10 (connector protein)"/>
    <property type="match status" value="1"/>
</dbReference>
<dbReference type="Gene3D" id="3.30.1350.20">
    <property type="entry name" value="Bacteriophage PHI-29 conector. Domain 3"/>
    <property type="match status" value="1"/>
</dbReference>
<sequence>MGKKKRPAGLPGMPRRIWASAELNNYTFNDFYFRLKAIALSRFEWLNMPDTVDIRFLERALFERGQLTFFKDETLGYLALNSNLGGQLNVYDIPLVRQVYTSNGTYTAQLSPINSVIIWNNYLHTPTEMTTRLYASRLYEIQRAIDVNIKGQKTPKVILTPQSQRLTMQNLFMQYDGNEPFIYGDPDMLTESKINVLDTTAPYVADKLNVLKHDLMNEYLTFLGIENSNQDKKERLVADEVASNYGAVEAQRNAFLDSRKEACKQINSIFGLNVDVRFKSDVQTTVNAPNMEGGENDGEVYNPTEDDN</sequence>
<dbReference type="Gene3D" id="2.40.500.10">
    <property type="entry name" value="Upper collar protein gp10 (connector protein)"/>
    <property type="match status" value="1"/>
</dbReference>
<protein>
    <submittedName>
        <fullName evidence="2">Upper collar protein</fullName>
    </submittedName>
</protein>
<accession>A0A8S5MCL3</accession>
<dbReference type="InterPro" id="IPR036199">
    <property type="entry name" value="Gp10_sf"/>
</dbReference>
<evidence type="ECO:0000313" key="2">
    <source>
        <dbReference type="EMBL" id="DAD79986.1"/>
    </source>
</evidence>
<proteinExistence type="predicted"/>
<reference evidence="2" key="1">
    <citation type="journal article" date="2021" name="Proc. Natl. Acad. Sci. U.S.A.">
        <title>A Catalog of Tens of Thousands of Viruses from Human Metagenomes Reveals Hidden Associations with Chronic Diseases.</title>
        <authorList>
            <person name="Tisza M.J."/>
            <person name="Buck C.B."/>
        </authorList>
    </citation>
    <scope>NUCLEOTIDE SEQUENCE</scope>
    <source>
        <strain evidence="2">Cty0j11</strain>
    </source>
</reference>
<feature type="region of interest" description="Disordered" evidence="1">
    <location>
        <begin position="286"/>
        <end position="308"/>
    </location>
</feature>
<dbReference type="Pfam" id="PF05352">
    <property type="entry name" value="Phage_connector"/>
    <property type="match status" value="1"/>
</dbReference>
<feature type="compositionally biased region" description="Acidic residues" evidence="1">
    <location>
        <begin position="294"/>
        <end position="308"/>
    </location>
</feature>
<name>A0A8S5MCL3_9CAUD</name>
<evidence type="ECO:0000256" key="1">
    <source>
        <dbReference type="SAM" id="MobiDB-lite"/>
    </source>
</evidence>